<evidence type="ECO:0000313" key="1">
    <source>
        <dbReference type="EMBL" id="KAG6295911.1"/>
    </source>
</evidence>
<reference evidence="1 2" key="1">
    <citation type="journal article" date="2020" name="bioRxiv">
        <title>Whole genome comparisons of ergot fungi reveals the divergence and evolution of species within the genus Claviceps are the result of varying mechanisms driving genome evolution and host range expansion.</title>
        <authorList>
            <person name="Wyka S.A."/>
            <person name="Mondo S.J."/>
            <person name="Liu M."/>
            <person name="Dettman J."/>
            <person name="Nalam V."/>
            <person name="Broders K.D."/>
        </authorList>
    </citation>
    <scope>NUCLEOTIDE SEQUENCE [LARGE SCALE GENOMIC DNA]</scope>
    <source>
        <strain evidence="1 2">Clav52</strain>
    </source>
</reference>
<protein>
    <submittedName>
        <fullName evidence="1">Uncharacterized protein</fullName>
    </submittedName>
</protein>
<dbReference type="Proteomes" id="UP000707071">
    <property type="component" value="Unassembled WGS sequence"/>
</dbReference>
<dbReference type="AlphaFoldDB" id="A0A9P7U346"/>
<sequence length="131" mass="14801">MHLRSWLALSPAAQIDLTITIFPATTRQRQISQDYSTIGCLFSTGSGEDHWTWPSTQMTTWRSLRMGNLEITPEFRLRFRLLLKLDLAPTPLAPRSPEPVISADDDDPDDITGSILKMIRFLASLYPRGSP</sequence>
<gene>
    <name evidence="1" type="ORF">E4U09_001976</name>
</gene>
<evidence type="ECO:0000313" key="2">
    <source>
        <dbReference type="Proteomes" id="UP000707071"/>
    </source>
</evidence>
<comment type="caution">
    <text evidence="1">The sequence shown here is derived from an EMBL/GenBank/DDBJ whole genome shotgun (WGS) entry which is preliminary data.</text>
</comment>
<accession>A0A9P7U346</accession>
<keyword evidence="2" id="KW-1185">Reference proteome</keyword>
<name>A0A9P7U346_9HYPO</name>
<proteinExistence type="predicted"/>
<dbReference type="EMBL" id="SRRH01000182">
    <property type="protein sequence ID" value="KAG6295911.1"/>
    <property type="molecule type" value="Genomic_DNA"/>
</dbReference>
<organism evidence="1 2">
    <name type="scientific">Claviceps aff. purpurea</name>
    <dbReference type="NCBI Taxonomy" id="1967640"/>
    <lineage>
        <taxon>Eukaryota</taxon>
        <taxon>Fungi</taxon>
        <taxon>Dikarya</taxon>
        <taxon>Ascomycota</taxon>
        <taxon>Pezizomycotina</taxon>
        <taxon>Sordariomycetes</taxon>
        <taxon>Hypocreomycetidae</taxon>
        <taxon>Hypocreales</taxon>
        <taxon>Clavicipitaceae</taxon>
        <taxon>Claviceps</taxon>
    </lineage>
</organism>